<keyword evidence="3 9" id="KW-0812">Transmembrane</keyword>
<feature type="transmembrane region" description="Helical" evidence="9">
    <location>
        <begin position="1023"/>
        <end position="1049"/>
    </location>
</feature>
<evidence type="ECO:0000256" key="9">
    <source>
        <dbReference type="SAM" id="Phobius"/>
    </source>
</evidence>
<keyword evidence="5 9" id="KW-0472">Membrane</keyword>
<keyword evidence="6" id="KW-0675">Receptor</keyword>
<reference evidence="11" key="2">
    <citation type="submission" date="2025-08" db="UniProtKB">
        <authorList>
            <consortium name="Ensembl"/>
        </authorList>
    </citation>
    <scope>IDENTIFICATION</scope>
</reference>
<dbReference type="GO" id="GO:0045879">
    <property type="term" value="P:negative regulation of smoothened signaling pathway"/>
    <property type="evidence" value="ECO:0007669"/>
    <property type="project" value="TreeGrafter"/>
</dbReference>
<gene>
    <name evidence="11" type="primary">PTCH1</name>
</gene>
<dbReference type="Proteomes" id="UP000265040">
    <property type="component" value="Chromosome 9"/>
</dbReference>
<feature type="transmembrane region" description="Helical" evidence="9">
    <location>
        <begin position="994"/>
        <end position="1016"/>
    </location>
</feature>
<dbReference type="NCBIfam" id="TIGR00918">
    <property type="entry name" value="2A060602"/>
    <property type="match status" value="1"/>
</dbReference>
<feature type="transmembrane region" description="Helical" evidence="9">
    <location>
        <begin position="478"/>
        <end position="501"/>
    </location>
</feature>
<dbReference type="FunFam" id="1.20.1640.10:FF:000003">
    <property type="entry name" value="protein patched homolog 1"/>
    <property type="match status" value="1"/>
</dbReference>
<comment type="similarity">
    <text evidence="2">Belongs to the patched family.</text>
</comment>
<feature type="transmembrane region" description="Helical" evidence="9">
    <location>
        <begin position="435"/>
        <end position="457"/>
    </location>
</feature>
<evidence type="ECO:0000256" key="8">
    <source>
        <dbReference type="SAM" id="MobiDB-lite"/>
    </source>
</evidence>
<dbReference type="SUPFAM" id="SSF82866">
    <property type="entry name" value="Multidrug efflux transporter AcrB transmembrane domain"/>
    <property type="match status" value="2"/>
</dbReference>
<dbReference type="GO" id="GO:0008158">
    <property type="term" value="F:hedgehog receptor activity"/>
    <property type="evidence" value="ECO:0007669"/>
    <property type="project" value="InterPro"/>
</dbReference>
<evidence type="ECO:0000256" key="2">
    <source>
        <dbReference type="ARBA" id="ARBA00005585"/>
    </source>
</evidence>
<feature type="domain" description="SSD" evidence="10">
    <location>
        <begin position="372"/>
        <end position="532"/>
    </location>
</feature>
<protein>
    <recommendedName>
        <fullName evidence="10">SSD domain-containing protein</fullName>
    </recommendedName>
</protein>
<accession>A0A7N6ATD2</accession>
<evidence type="ECO:0000256" key="6">
    <source>
        <dbReference type="ARBA" id="ARBA00023170"/>
    </source>
</evidence>
<dbReference type="GO" id="GO:0005119">
    <property type="term" value="F:smoothened binding"/>
    <property type="evidence" value="ECO:0007669"/>
    <property type="project" value="TreeGrafter"/>
</dbReference>
<dbReference type="FunFam" id="1.20.1640.10:FF:000007">
    <property type="entry name" value="Protein patched homolog 1"/>
    <property type="match status" value="1"/>
</dbReference>
<dbReference type="AlphaFoldDB" id="A0A7N6ATD2"/>
<dbReference type="PANTHER" id="PTHR46022">
    <property type="entry name" value="PROTEIN PATCHED"/>
    <property type="match status" value="1"/>
</dbReference>
<comment type="subcellular location">
    <subcellularLocation>
        <location evidence="1">Membrane</location>
        <topology evidence="1">Multi-pass membrane protein</topology>
    </subcellularLocation>
</comment>
<keyword evidence="4 9" id="KW-1133">Transmembrane helix</keyword>
<dbReference type="GO" id="GO:0005886">
    <property type="term" value="C:plasma membrane"/>
    <property type="evidence" value="ECO:0007669"/>
    <property type="project" value="TreeGrafter"/>
</dbReference>
<sequence length="1155" mass="129099">EIPVSLQGKATGRKAPLWLRAKFQRLLFRLGCYIQKNCGKFLVVGLMIFGAFAVGLRAANLETDVEKLWVEVGGRVNQELKYTRQKIGEEAMFNPQLMIQMPREEGANVLTVEALLQHLESAIQASRVHVYLYNRQWKLEDLCYKSGELIIEKLHPCLIITPLDCFWEGAKLQSGMVYLPGHRSKVQWTNFDPKEFLEELRKANFPVEVFEEMLEKADVGHGYMDRPCLNPADPDCPLTAPNKNSTKPFDVARALSGGCHGLSRKYMHWQEELIVGGTTKNGSGPLLSAQALQTMFHLMTPKQMFEHFQGYDVVSHINWNEEKAAAILEAWQRRYSEVSAVLQSVTANSSQKVLSFTTTTLEDILKSFSDISVIRVASGYLLMLAYACLTMLRWDCAKSQGAVGLAGVLLVTLSVAAGLGLCSLLGISFNAATTQVLPFLALGVGVDDVFLLAHAFSETGQNKRIPFEDRTGECLKRTGASVALTSISNVTAFFMAALIPIPALRAFSLQAAVVVVFNFAMVLLIFPAILSMDLYRREDRRFDIFCCFYRCAETRYSPPPSYRTPPPSYCTPPPSYSSPPPSYSSHGFAQQTQITMQSTVQLRTEYDPRTQAFYTTAEPRSQISVQPMNPAPTRTSSTGQSPENNSSTRDLLSQFGEASMGLHCLKPPCSRWTLASFAEKHYAPFLLQPTTKVVVIVLFLSLLGVSLYGTTQVRDGLELTDIVPRETSEHDFIGAQFKFFSFYNMYVVTQRADYAQNQPLLHQLHQRFHTVHYVLKEDNGQLPRMWLQYFRDWLQGLQQAFDKDWEAGRITLNSYKNGSDDGVLAYKLLVQTGRRDKPINFNQLTRQRLVDADGIINPGAFYIYLTAWVSNDPVAYSASLANIRPHPPECFYPNPLSLSFYPVPAAEPIEYAQFPFYLNGLRETPQFVEAIESVRAICSNYSRQGLPSYPNGYPFLFWEQYVSLRHWLLLSISVVLACTFLVCALFLLNPWTAGIIVLVLSLMTVELFGFMGLMGIKLSAVPVVILIASVGIGVEFTVHVALAFLTAIGDRHKRAVLALEHMFAPVLDGAFSTLLGVLMLAGSEFDFIFPLSSSTNLYAPYIATYATVQCSLTSALSLHISPPPTCSLILQLWGSVMACLPVRKRTHTHTLKRDT</sequence>
<dbReference type="InterPro" id="IPR000731">
    <property type="entry name" value="SSD"/>
</dbReference>
<reference evidence="11" key="3">
    <citation type="submission" date="2025-09" db="UniProtKB">
        <authorList>
            <consortium name="Ensembl"/>
        </authorList>
    </citation>
    <scope>IDENTIFICATION</scope>
</reference>
<feature type="transmembrane region" description="Helical" evidence="9">
    <location>
        <begin position="373"/>
        <end position="392"/>
    </location>
</feature>
<feature type="transmembrane region" description="Helical" evidence="9">
    <location>
        <begin position="1069"/>
        <end position="1089"/>
    </location>
</feature>
<evidence type="ECO:0000313" key="11">
    <source>
        <dbReference type="Ensembl" id="ENSATEP00000052770.1"/>
    </source>
</evidence>
<dbReference type="PROSITE" id="PS50156">
    <property type="entry name" value="SSD"/>
    <property type="match status" value="1"/>
</dbReference>
<evidence type="ECO:0000256" key="3">
    <source>
        <dbReference type="ARBA" id="ARBA00022692"/>
    </source>
</evidence>
<dbReference type="InterPro" id="IPR053958">
    <property type="entry name" value="HMGCR/SNAP/NPC1-like_SSD"/>
</dbReference>
<reference evidence="11" key="1">
    <citation type="submission" date="2021-04" db="EMBL/GenBank/DDBJ databases">
        <authorList>
            <consortium name="Wellcome Sanger Institute Data Sharing"/>
        </authorList>
    </citation>
    <scope>NUCLEOTIDE SEQUENCE [LARGE SCALE GENOMIC DNA]</scope>
</reference>
<evidence type="ECO:0000256" key="1">
    <source>
        <dbReference type="ARBA" id="ARBA00004141"/>
    </source>
</evidence>
<dbReference type="Ensembl" id="ENSATET00000072705.1">
    <property type="protein sequence ID" value="ENSATEP00000052770.1"/>
    <property type="gene ID" value="ENSATEG00000016563.3"/>
</dbReference>
<dbReference type="GeneTree" id="ENSGT00940000159011"/>
<keyword evidence="12" id="KW-1185">Reference proteome</keyword>
<feature type="region of interest" description="Disordered" evidence="8">
    <location>
        <begin position="617"/>
        <end position="649"/>
    </location>
</feature>
<dbReference type="Gene3D" id="1.20.1640.10">
    <property type="entry name" value="Multidrug efflux transporter AcrB transmembrane domain"/>
    <property type="match status" value="2"/>
</dbReference>
<name>A0A7N6ATD2_ANATE</name>
<organism evidence="11 12">
    <name type="scientific">Anabas testudineus</name>
    <name type="common">Climbing perch</name>
    <name type="synonym">Anthias testudineus</name>
    <dbReference type="NCBI Taxonomy" id="64144"/>
    <lineage>
        <taxon>Eukaryota</taxon>
        <taxon>Metazoa</taxon>
        <taxon>Chordata</taxon>
        <taxon>Craniata</taxon>
        <taxon>Vertebrata</taxon>
        <taxon>Euteleostomi</taxon>
        <taxon>Actinopterygii</taxon>
        <taxon>Neopterygii</taxon>
        <taxon>Teleostei</taxon>
        <taxon>Neoteleostei</taxon>
        <taxon>Acanthomorphata</taxon>
        <taxon>Anabantaria</taxon>
        <taxon>Anabantiformes</taxon>
        <taxon>Anabantoidei</taxon>
        <taxon>Anabantidae</taxon>
        <taxon>Anabas</taxon>
    </lineage>
</organism>
<dbReference type="GO" id="GO:0097108">
    <property type="term" value="F:hedgehog family protein binding"/>
    <property type="evidence" value="ECO:0007669"/>
    <property type="project" value="TreeGrafter"/>
</dbReference>
<feature type="transmembrane region" description="Helical" evidence="9">
    <location>
        <begin position="404"/>
        <end position="429"/>
    </location>
</feature>
<feature type="transmembrane region" description="Helical" evidence="9">
    <location>
        <begin position="507"/>
        <end position="530"/>
    </location>
</feature>
<evidence type="ECO:0000256" key="7">
    <source>
        <dbReference type="ARBA" id="ARBA00023180"/>
    </source>
</evidence>
<dbReference type="PANTHER" id="PTHR46022:SF5">
    <property type="entry name" value="PROTEIN PATCHED HOMOLOG 1"/>
    <property type="match status" value="1"/>
</dbReference>
<keyword evidence="7" id="KW-0325">Glycoprotein</keyword>
<dbReference type="Pfam" id="PF12349">
    <property type="entry name" value="Sterol-sensing"/>
    <property type="match status" value="1"/>
</dbReference>
<evidence type="ECO:0000256" key="4">
    <source>
        <dbReference type="ARBA" id="ARBA00022989"/>
    </source>
</evidence>
<evidence type="ECO:0000256" key="5">
    <source>
        <dbReference type="ARBA" id="ARBA00023136"/>
    </source>
</evidence>
<feature type="transmembrane region" description="Helical" evidence="9">
    <location>
        <begin position="967"/>
        <end position="988"/>
    </location>
</feature>
<proteinExistence type="inferred from homology"/>
<evidence type="ECO:0000259" key="10">
    <source>
        <dbReference type="PROSITE" id="PS50156"/>
    </source>
</evidence>
<evidence type="ECO:0000313" key="12">
    <source>
        <dbReference type="Proteomes" id="UP000265040"/>
    </source>
</evidence>
<dbReference type="InterPro" id="IPR004766">
    <property type="entry name" value="TM_rcpt_patched"/>
</dbReference>